<evidence type="ECO:0000256" key="1">
    <source>
        <dbReference type="SAM" id="MobiDB-lite"/>
    </source>
</evidence>
<dbReference type="WBParaSite" id="BTMF_0000119901-mRNA-1">
    <property type="protein sequence ID" value="BTMF_0000119901-mRNA-1"/>
    <property type="gene ID" value="BTMF_0000119901"/>
</dbReference>
<gene>
    <name evidence="2" type="ORF">BTMF_LOCUS555</name>
</gene>
<evidence type="ECO:0000313" key="2">
    <source>
        <dbReference type="EMBL" id="VDO07994.1"/>
    </source>
</evidence>
<evidence type="ECO:0000313" key="3">
    <source>
        <dbReference type="Proteomes" id="UP000280834"/>
    </source>
</evidence>
<dbReference type="AlphaFoldDB" id="A0A0R3Q4H3"/>
<evidence type="ECO:0000313" key="4">
    <source>
        <dbReference type="WBParaSite" id="BTMF_0000119901-mRNA-1"/>
    </source>
</evidence>
<organism evidence="4">
    <name type="scientific">Brugia timori</name>
    <dbReference type="NCBI Taxonomy" id="42155"/>
    <lineage>
        <taxon>Eukaryota</taxon>
        <taxon>Metazoa</taxon>
        <taxon>Ecdysozoa</taxon>
        <taxon>Nematoda</taxon>
        <taxon>Chromadorea</taxon>
        <taxon>Rhabditida</taxon>
        <taxon>Spirurina</taxon>
        <taxon>Spiruromorpha</taxon>
        <taxon>Filarioidea</taxon>
        <taxon>Onchocercidae</taxon>
        <taxon>Brugia</taxon>
    </lineage>
</organism>
<protein>
    <submittedName>
        <fullName evidence="4">Zn_Tnp_IS1 domain-containing protein</fullName>
    </submittedName>
</protein>
<reference evidence="2 3" key="2">
    <citation type="submission" date="2018-11" db="EMBL/GenBank/DDBJ databases">
        <authorList>
            <consortium name="Pathogen Informatics"/>
        </authorList>
    </citation>
    <scope>NUCLEOTIDE SEQUENCE [LARGE SCALE GENOMIC DNA]</scope>
</reference>
<proteinExistence type="predicted"/>
<sequence length="37" mass="3926">MSSSSVPVNSFIPGAETQHSSADSKFYSLSCMKCGVR</sequence>
<reference evidence="4" key="1">
    <citation type="submission" date="2017-02" db="UniProtKB">
        <authorList>
            <consortium name="WormBaseParasite"/>
        </authorList>
    </citation>
    <scope>IDENTIFICATION</scope>
</reference>
<accession>A0A0R3Q4H3</accession>
<dbReference type="Proteomes" id="UP000280834">
    <property type="component" value="Unassembled WGS sequence"/>
</dbReference>
<dbReference type="EMBL" id="UZAG01000311">
    <property type="protein sequence ID" value="VDO07994.1"/>
    <property type="molecule type" value="Genomic_DNA"/>
</dbReference>
<feature type="region of interest" description="Disordered" evidence="1">
    <location>
        <begin position="1"/>
        <end position="22"/>
    </location>
</feature>
<keyword evidence="3" id="KW-1185">Reference proteome</keyword>
<name>A0A0R3Q4H3_9BILA</name>